<proteinExistence type="predicted"/>
<dbReference type="InterPro" id="IPR019270">
    <property type="entry name" value="DUF2283"/>
</dbReference>
<name>A0A450WL51_9GAMM</name>
<reference evidence="1" key="1">
    <citation type="submission" date="2019-02" db="EMBL/GenBank/DDBJ databases">
        <authorList>
            <person name="Gruber-Vodicka R. H."/>
            <person name="Seah K. B. B."/>
        </authorList>
    </citation>
    <scope>NUCLEOTIDE SEQUENCE</scope>
    <source>
        <strain evidence="1">BECK_BY7</strain>
    </source>
</reference>
<protein>
    <submittedName>
        <fullName evidence="1">Uncharacterized protein YuzE</fullName>
    </submittedName>
</protein>
<dbReference type="AlphaFoldDB" id="A0A450WL51"/>
<dbReference type="Pfam" id="PF10049">
    <property type="entry name" value="DUF2283"/>
    <property type="match status" value="1"/>
</dbReference>
<gene>
    <name evidence="1" type="ORF">BECKLFY1418C_GA0070996_103522</name>
</gene>
<sequence length="66" mass="7484">MRIRVDKDSDTLYFWLDDNWVVESEEVHSGIILDFDESDRVVGVEFLGVSSRATEGALSTMQFQAA</sequence>
<evidence type="ECO:0000313" key="1">
    <source>
        <dbReference type="EMBL" id="VFK17773.1"/>
    </source>
</evidence>
<dbReference type="EMBL" id="CAADFN010000035">
    <property type="protein sequence ID" value="VFK17773.1"/>
    <property type="molecule type" value="Genomic_DNA"/>
</dbReference>
<accession>A0A450WL51</accession>
<organism evidence="1">
    <name type="scientific">Candidatus Kentrum sp. LFY</name>
    <dbReference type="NCBI Taxonomy" id="2126342"/>
    <lineage>
        <taxon>Bacteria</taxon>
        <taxon>Pseudomonadati</taxon>
        <taxon>Pseudomonadota</taxon>
        <taxon>Gammaproteobacteria</taxon>
        <taxon>Candidatus Kentrum</taxon>
    </lineage>
</organism>